<reference evidence="3" key="2">
    <citation type="journal article" date="2018" name="DNA Res.">
        <title>Comparative genome and transcriptome analyses reveal adaptations to opportunistic infections in woody plant degrading pathogens of Botryosphaeriaceae.</title>
        <authorList>
            <person name="Yan J.Y."/>
            <person name="Zhao W.S."/>
            <person name="Chen Z."/>
            <person name="Xing Q.K."/>
            <person name="Zhang W."/>
            <person name="Chethana K.W.T."/>
            <person name="Xue M.F."/>
            <person name="Xu J.P."/>
            <person name="Phillips A.J.L."/>
            <person name="Wang Y."/>
            <person name="Liu J.H."/>
            <person name="Liu M."/>
            <person name="Zhou Y."/>
            <person name="Jayawardena R.S."/>
            <person name="Manawasinghe I.S."/>
            <person name="Huang J.B."/>
            <person name="Qiao G.H."/>
            <person name="Fu C.Y."/>
            <person name="Guo F.F."/>
            <person name="Dissanayake A.J."/>
            <person name="Peng Y.L."/>
            <person name="Hyde K.D."/>
            <person name="Li X.H."/>
        </authorList>
    </citation>
    <scope>NUCLEOTIDE SEQUENCE</scope>
    <source>
        <strain evidence="3">CSS-01s</strain>
    </source>
</reference>
<dbReference type="Pfam" id="PF02129">
    <property type="entry name" value="Peptidase_S15"/>
    <property type="match status" value="1"/>
</dbReference>
<dbReference type="Proteomes" id="UP000627934">
    <property type="component" value="Unassembled WGS sequence"/>
</dbReference>
<dbReference type="InterPro" id="IPR050585">
    <property type="entry name" value="Xaa-Pro_dipeptidyl-ppase/CocE"/>
</dbReference>
<dbReference type="AlphaFoldDB" id="A0A8H7IS73"/>
<evidence type="ECO:0000313" key="4">
    <source>
        <dbReference type="Proteomes" id="UP000627934"/>
    </source>
</evidence>
<dbReference type="EMBL" id="MDYX01000040">
    <property type="protein sequence ID" value="KAF9630475.1"/>
    <property type="molecule type" value="Genomic_DNA"/>
</dbReference>
<dbReference type="SUPFAM" id="SSF53474">
    <property type="entry name" value="alpha/beta-Hydrolases"/>
    <property type="match status" value="1"/>
</dbReference>
<organism evidence="3 4">
    <name type="scientific">Lasiodiplodia theobromae</name>
    <dbReference type="NCBI Taxonomy" id="45133"/>
    <lineage>
        <taxon>Eukaryota</taxon>
        <taxon>Fungi</taxon>
        <taxon>Dikarya</taxon>
        <taxon>Ascomycota</taxon>
        <taxon>Pezizomycotina</taxon>
        <taxon>Dothideomycetes</taxon>
        <taxon>Dothideomycetes incertae sedis</taxon>
        <taxon>Botryosphaeriales</taxon>
        <taxon>Botryosphaeriaceae</taxon>
        <taxon>Lasiodiplodia</taxon>
    </lineage>
</organism>
<dbReference type="InterPro" id="IPR013736">
    <property type="entry name" value="Xaa-Pro_dipept_C"/>
</dbReference>
<dbReference type="GO" id="GO:0008239">
    <property type="term" value="F:dipeptidyl-peptidase activity"/>
    <property type="evidence" value="ECO:0007669"/>
    <property type="project" value="InterPro"/>
</dbReference>
<reference evidence="3" key="1">
    <citation type="submission" date="2016-08" db="EMBL/GenBank/DDBJ databases">
        <authorList>
            <person name="Yan J."/>
        </authorList>
    </citation>
    <scope>NUCLEOTIDE SEQUENCE</scope>
    <source>
        <strain evidence="3">CSS-01s</strain>
    </source>
</reference>
<evidence type="ECO:0000256" key="1">
    <source>
        <dbReference type="ARBA" id="ARBA00022801"/>
    </source>
</evidence>
<accession>A0A8H7IS73</accession>
<evidence type="ECO:0000259" key="2">
    <source>
        <dbReference type="SMART" id="SM00939"/>
    </source>
</evidence>
<feature type="domain" description="Xaa-Pro dipeptidyl-peptidase C-terminal" evidence="2">
    <location>
        <begin position="314"/>
        <end position="554"/>
    </location>
</feature>
<dbReference type="InterPro" id="IPR008979">
    <property type="entry name" value="Galactose-bd-like_sf"/>
</dbReference>
<keyword evidence="1" id="KW-0378">Hydrolase</keyword>
<dbReference type="InterPro" id="IPR005674">
    <property type="entry name" value="CocE/Ser_esterase"/>
</dbReference>
<dbReference type="PANTHER" id="PTHR43056:SF10">
    <property type="entry name" value="COCE_NOND FAMILY, PUTATIVE (AFU_ORTHOLOGUE AFUA_7G00600)-RELATED"/>
    <property type="match status" value="1"/>
</dbReference>
<dbReference type="Gene3D" id="2.60.120.260">
    <property type="entry name" value="Galactose-binding domain-like"/>
    <property type="match status" value="1"/>
</dbReference>
<comment type="caution">
    <text evidence="3">The sequence shown here is derived from an EMBL/GenBank/DDBJ whole genome shotgun (WGS) entry which is preliminary data.</text>
</comment>
<sequence>MASTSINPPQVVDLKWRQGVDPASGGRPPIVPNRHEIADGMDITWDVPVQVRDGTILYVDVFRPENFQAPLPIILTISPYGKHGPKTFALFPGSGVPEGSVSPYCVWEGPDPLYWTKRGFAVINADSRGSWGSGGDLEIFSRQDSQDGYDVVEWAGTRDWSNGKVATMGVSYLAIVQWGIAELNPPHLACFVPWEGFTDLYRDYCYHGGIPETKFLHFTAWSCRAGLNKVEDWIQNIRDHPLCDAYHKSKCSQDQLAKIRAPAYVVIDWGDYGMHTRGCLNGFVGIASKDKFLEVHGQKKWQYFFQDSSLQRQEAFLAKYLKGEATEVDSWPRVRLEIRDRAWQGSAWRDEHEWPLARTQYVPKYLDAASGTLRDAPVRDPGVAAYESTVVDDSARFTYTFDKETELTGGMRLRLWVATDKANDMDLFVQLDKIDVQGERAPFVAFSMVDDGPLALGWLRVSHRELDLRKSTVDRPWHKHERELLLEPMEVVPVDVEILPTSTVFRKGEKLRLNVQGNDSFRHSTPDVVQFHEDLRNKGKHFIYTGGLHESYLVFPEINS</sequence>
<dbReference type="SMART" id="SM00939">
    <property type="entry name" value="PepX_C"/>
    <property type="match status" value="1"/>
</dbReference>
<dbReference type="NCBIfam" id="TIGR00976">
    <property type="entry name" value="CocE_NonD"/>
    <property type="match status" value="2"/>
</dbReference>
<dbReference type="SUPFAM" id="SSF49785">
    <property type="entry name" value="Galactose-binding domain-like"/>
    <property type="match status" value="1"/>
</dbReference>
<dbReference type="InterPro" id="IPR000383">
    <property type="entry name" value="Xaa-Pro-like_dom"/>
</dbReference>
<dbReference type="Gene3D" id="3.40.50.1820">
    <property type="entry name" value="alpha/beta hydrolase"/>
    <property type="match status" value="1"/>
</dbReference>
<name>A0A8H7IS73_9PEZI</name>
<dbReference type="Pfam" id="PF08530">
    <property type="entry name" value="PepX_C"/>
    <property type="match status" value="1"/>
</dbReference>
<evidence type="ECO:0000313" key="3">
    <source>
        <dbReference type="EMBL" id="KAF9630475.1"/>
    </source>
</evidence>
<protein>
    <recommendedName>
        <fullName evidence="2">Xaa-Pro dipeptidyl-peptidase C-terminal domain-containing protein</fullName>
    </recommendedName>
</protein>
<proteinExistence type="predicted"/>
<dbReference type="PANTHER" id="PTHR43056">
    <property type="entry name" value="PEPTIDASE S9 PROLYL OLIGOPEPTIDASE"/>
    <property type="match status" value="1"/>
</dbReference>
<dbReference type="InterPro" id="IPR029058">
    <property type="entry name" value="AB_hydrolase_fold"/>
</dbReference>
<dbReference type="Gene3D" id="1.10.3020.20">
    <property type="match status" value="1"/>
</dbReference>
<gene>
    <name evidence="3" type="ORF">BFW01_g1037</name>
</gene>